<dbReference type="EMBL" id="QKYT01000294">
    <property type="protein sequence ID" value="RIA87740.1"/>
    <property type="molecule type" value="Genomic_DNA"/>
</dbReference>
<proteinExistence type="predicted"/>
<keyword evidence="3" id="KW-1185">Reference proteome</keyword>
<dbReference type="OrthoDB" id="2430696at2759"/>
<protein>
    <submittedName>
        <fullName evidence="2">Uncharacterized protein</fullName>
    </submittedName>
</protein>
<sequence length="148" mass="17945">MENIISNTNTNFFYTSDLLFNSYYDSSYNDSDLFTIYQYNFPDLPIFEFYSSSYDSSDLSLDHEIYNETQIENERIDVLEDENICRYDVLEVKDRNVDHQEKEYNNSDYKKEEKEDNEEEKENELKLSQGMKFITWEIAKSYFNEYAK</sequence>
<gene>
    <name evidence="2" type="ORF">C1645_827323</name>
</gene>
<evidence type="ECO:0000313" key="3">
    <source>
        <dbReference type="Proteomes" id="UP000265703"/>
    </source>
</evidence>
<organism evidence="2 3">
    <name type="scientific">Glomus cerebriforme</name>
    <dbReference type="NCBI Taxonomy" id="658196"/>
    <lineage>
        <taxon>Eukaryota</taxon>
        <taxon>Fungi</taxon>
        <taxon>Fungi incertae sedis</taxon>
        <taxon>Mucoromycota</taxon>
        <taxon>Glomeromycotina</taxon>
        <taxon>Glomeromycetes</taxon>
        <taxon>Glomerales</taxon>
        <taxon>Glomeraceae</taxon>
        <taxon>Glomus</taxon>
    </lineage>
</organism>
<evidence type="ECO:0000256" key="1">
    <source>
        <dbReference type="SAM" id="MobiDB-lite"/>
    </source>
</evidence>
<feature type="compositionally biased region" description="Basic and acidic residues" evidence="1">
    <location>
        <begin position="98"/>
        <end position="114"/>
    </location>
</feature>
<dbReference type="Proteomes" id="UP000265703">
    <property type="component" value="Unassembled WGS sequence"/>
</dbReference>
<feature type="region of interest" description="Disordered" evidence="1">
    <location>
        <begin position="98"/>
        <end position="124"/>
    </location>
</feature>
<accession>A0A397SNF5</accession>
<dbReference type="STRING" id="658196.A0A397SNF5"/>
<comment type="caution">
    <text evidence="2">The sequence shown here is derived from an EMBL/GenBank/DDBJ whole genome shotgun (WGS) entry which is preliminary data.</text>
</comment>
<name>A0A397SNF5_9GLOM</name>
<evidence type="ECO:0000313" key="2">
    <source>
        <dbReference type="EMBL" id="RIA87740.1"/>
    </source>
</evidence>
<reference evidence="2 3" key="1">
    <citation type="submission" date="2018-06" db="EMBL/GenBank/DDBJ databases">
        <title>Comparative genomics reveals the genomic features of Rhizophagus irregularis, R. cerebriforme, R. diaphanum and Gigaspora rosea, and their symbiotic lifestyle signature.</title>
        <authorList>
            <person name="Morin E."/>
            <person name="San Clemente H."/>
            <person name="Chen E.C.H."/>
            <person name="De La Providencia I."/>
            <person name="Hainaut M."/>
            <person name="Kuo A."/>
            <person name="Kohler A."/>
            <person name="Murat C."/>
            <person name="Tang N."/>
            <person name="Roy S."/>
            <person name="Loubradou J."/>
            <person name="Henrissat B."/>
            <person name="Grigoriev I.V."/>
            <person name="Corradi N."/>
            <person name="Roux C."/>
            <person name="Martin F.M."/>
        </authorList>
    </citation>
    <scope>NUCLEOTIDE SEQUENCE [LARGE SCALE GENOMIC DNA]</scope>
    <source>
        <strain evidence="2 3">DAOM 227022</strain>
    </source>
</reference>
<dbReference type="AlphaFoldDB" id="A0A397SNF5"/>